<organism evidence="2 3">
    <name type="scientific">Orenia marismortui</name>
    <dbReference type="NCBI Taxonomy" id="46469"/>
    <lineage>
        <taxon>Bacteria</taxon>
        <taxon>Bacillati</taxon>
        <taxon>Bacillota</taxon>
        <taxon>Clostridia</taxon>
        <taxon>Halanaerobiales</taxon>
        <taxon>Halobacteroidaceae</taxon>
        <taxon>Orenia</taxon>
    </lineage>
</organism>
<dbReference type="AlphaFoldDB" id="A0A4V3GYE0"/>
<proteinExistence type="predicted"/>
<keyword evidence="3" id="KW-1185">Reference proteome</keyword>
<gene>
    <name evidence="2" type="ORF">C7959_10872</name>
</gene>
<keyword evidence="1" id="KW-0175">Coiled coil</keyword>
<dbReference type="RefSeq" id="WP_134116058.1">
    <property type="nucleotide sequence ID" value="NZ_SOEG01000008.1"/>
</dbReference>
<sequence length="91" mass="10906">MEEEKCFATVDFSVRETVFFNILLDRFKTFLKDARINEEIREEHYQELLDEFEEYKLQFNELKNELEKELVEGKTDLKPIGLLNDTPGSKK</sequence>
<accession>A0A4V3GYE0</accession>
<evidence type="ECO:0000313" key="2">
    <source>
        <dbReference type="EMBL" id="TDX52150.1"/>
    </source>
</evidence>
<name>A0A4V3GYE0_9FIRM</name>
<feature type="coiled-coil region" evidence="1">
    <location>
        <begin position="45"/>
        <end position="72"/>
    </location>
</feature>
<evidence type="ECO:0000256" key="1">
    <source>
        <dbReference type="SAM" id="Coils"/>
    </source>
</evidence>
<comment type="caution">
    <text evidence="2">The sequence shown here is derived from an EMBL/GenBank/DDBJ whole genome shotgun (WGS) entry which is preliminary data.</text>
</comment>
<dbReference type="Proteomes" id="UP000295832">
    <property type="component" value="Unassembled WGS sequence"/>
</dbReference>
<reference evidence="2 3" key="1">
    <citation type="submission" date="2019-03" db="EMBL/GenBank/DDBJ databases">
        <title>Subsurface microbial communities from deep shales in Ohio and West Virginia, USA.</title>
        <authorList>
            <person name="Wrighton K."/>
        </authorList>
    </citation>
    <scope>NUCLEOTIDE SEQUENCE [LARGE SCALE GENOMIC DNA]</scope>
    <source>
        <strain evidence="2 3">MSL 6dP</strain>
    </source>
</reference>
<dbReference type="EMBL" id="SOEG01000008">
    <property type="protein sequence ID" value="TDX52150.1"/>
    <property type="molecule type" value="Genomic_DNA"/>
</dbReference>
<protein>
    <submittedName>
        <fullName evidence="2">Uncharacterized protein</fullName>
    </submittedName>
</protein>
<dbReference type="STRING" id="926561.GCA_000379025_02575"/>
<evidence type="ECO:0000313" key="3">
    <source>
        <dbReference type="Proteomes" id="UP000295832"/>
    </source>
</evidence>